<evidence type="ECO:0008006" key="4">
    <source>
        <dbReference type="Google" id="ProtNLM"/>
    </source>
</evidence>
<keyword evidence="3" id="KW-1185">Reference proteome</keyword>
<dbReference type="PANTHER" id="PTHR15503">
    <property type="entry name" value="LDOC1 RELATED"/>
    <property type="match status" value="1"/>
</dbReference>
<dbReference type="InterPro" id="IPR032567">
    <property type="entry name" value="RTL1-rel"/>
</dbReference>
<reference evidence="2" key="1">
    <citation type="journal article" date="2022" name="Int. J. Mol. Sci.">
        <title>Draft Genome of Tanacetum Coccineum: Genomic Comparison of Closely Related Tanacetum-Family Plants.</title>
        <authorList>
            <person name="Yamashiro T."/>
            <person name="Shiraishi A."/>
            <person name="Nakayama K."/>
            <person name="Satake H."/>
        </authorList>
    </citation>
    <scope>NUCLEOTIDE SEQUENCE</scope>
</reference>
<dbReference type="Proteomes" id="UP001151760">
    <property type="component" value="Unassembled WGS sequence"/>
</dbReference>
<dbReference type="InterPro" id="IPR043128">
    <property type="entry name" value="Rev_trsase/Diguanyl_cyclase"/>
</dbReference>
<dbReference type="EMBL" id="BQNB010016747">
    <property type="protein sequence ID" value="GJT55323.1"/>
    <property type="molecule type" value="Genomic_DNA"/>
</dbReference>
<proteinExistence type="predicted"/>
<organism evidence="2 3">
    <name type="scientific">Tanacetum coccineum</name>
    <dbReference type="NCBI Taxonomy" id="301880"/>
    <lineage>
        <taxon>Eukaryota</taxon>
        <taxon>Viridiplantae</taxon>
        <taxon>Streptophyta</taxon>
        <taxon>Embryophyta</taxon>
        <taxon>Tracheophyta</taxon>
        <taxon>Spermatophyta</taxon>
        <taxon>Magnoliopsida</taxon>
        <taxon>eudicotyledons</taxon>
        <taxon>Gunneridae</taxon>
        <taxon>Pentapetalae</taxon>
        <taxon>asterids</taxon>
        <taxon>campanulids</taxon>
        <taxon>Asterales</taxon>
        <taxon>Asteraceae</taxon>
        <taxon>Asteroideae</taxon>
        <taxon>Anthemideae</taxon>
        <taxon>Anthemidinae</taxon>
        <taxon>Tanacetum</taxon>
    </lineage>
</organism>
<reference evidence="2" key="2">
    <citation type="submission" date="2022-01" db="EMBL/GenBank/DDBJ databases">
        <authorList>
            <person name="Yamashiro T."/>
            <person name="Shiraishi A."/>
            <person name="Satake H."/>
            <person name="Nakayama K."/>
        </authorList>
    </citation>
    <scope>NUCLEOTIDE SEQUENCE</scope>
</reference>
<evidence type="ECO:0000256" key="1">
    <source>
        <dbReference type="SAM" id="MobiDB-lite"/>
    </source>
</evidence>
<comment type="caution">
    <text evidence="2">The sequence shown here is derived from an EMBL/GenBank/DDBJ whole genome shotgun (WGS) entry which is preliminary data.</text>
</comment>
<dbReference type="InterPro" id="IPR043502">
    <property type="entry name" value="DNA/RNA_pol_sf"/>
</dbReference>
<feature type="region of interest" description="Disordered" evidence="1">
    <location>
        <begin position="111"/>
        <end position="131"/>
    </location>
</feature>
<accession>A0ABQ5EX32</accession>
<dbReference type="Gene3D" id="3.30.70.270">
    <property type="match status" value="1"/>
</dbReference>
<evidence type="ECO:0000313" key="3">
    <source>
        <dbReference type="Proteomes" id="UP001151760"/>
    </source>
</evidence>
<dbReference type="Pfam" id="PF08284">
    <property type="entry name" value="RVP_2"/>
    <property type="match status" value="1"/>
</dbReference>
<protein>
    <recommendedName>
        <fullName evidence="4">Reverse transcriptase domain-containing protein</fullName>
    </recommendedName>
</protein>
<name>A0ABQ5EX32_9ASTR</name>
<evidence type="ECO:0000313" key="2">
    <source>
        <dbReference type="EMBL" id="GJT55323.1"/>
    </source>
</evidence>
<dbReference type="SUPFAM" id="SSF56672">
    <property type="entry name" value="DNA/RNA polymerases"/>
    <property type="match status" value="1"/>
</dbReference>
<sequence>MGVAIAKGCRGYYEPGTRAWVRRGSYKIRIPIAMYPCRVEERLTIELVEGREVEKVVTTVTKNGVEQVEYEVLDDDDSDLESMARSVPKDYELGDTSSSIIALSKSNEKRKAVEEDAKSGGSWRDKRREGGEGCDYQLGHGSFDVIVGMDWLSQNKAVIVCLNRVVENALIGGELLGTRRCVEFRIDLIPGATPVAKSPYRLAPSKMQELSGQLQELQDKDDILIYSKSKEEHEVHLRLVLELLRKEKLYANSPSKELNMRQRRWIELFSDYECEIRYHPGKANVVADALSRKERVKPKRVRVMVMTIQSGVKGMILAAQGEAFDQENVLDERLHGLDQQMERKGDGSLYFMDRIWVP</sequence>
<gene>
    <name evidence="2" type="ORF">Tco_0990377</name>
</gene>
<dbReference type="PANTHER" id="PTHR15503:SF42">
    <property type="entry name" value="ZINC FINGER, CCHC-TYPE, RETROTRANSPOSON GAG DOMAIN, ASPARTIC PEPTIDASE DOMAIN PROTEIN-RELATED"/>
    <property type="match status" value="1"/>
</dbReference>